<gene>
    <name evidence="4" type="ORF">ED208_03330</name>
</gene>
<dbReference type="Gene3D" id="3.40.50.720">
    <property type="entry name" value="NAD(P)-binding Rossmann-like Domain"/>
    <property type="match status" value="1"/>
</dbReference>
<reference evidence="4 5" key="1">
    <citation type="submission" date="2018-10" db="EMBL/GenBank/DDBJ databases">
        <authorList>
            <person name="Chen W.-M."/>
        </authorList>
    </citation>
    <scope>NUCLEOTIDE SEQUENCE [LARGE SCALE GENOMIC DNA]</scope>
    <source>
        <strain evidence="4 5">THS-13</strain>
    </source>
</reference>
<dbReference type="Proteomes" id="UP000282106">
    <property type="component" value="Unassembled WGS sequence"/>
</dbReference>
<dbReference type="InterPro" id="IPR036291">
    <property type="entry name" value="NAD(P)-bd_dom_sf"/>
</dbReference>
<sequence length="300" mass="32016">MSRLRSAADLSPQQGKLALITGGNRGLGLETAQALAGAGARLLLGCRDPAKGEAAAAQLRQRHPGAQVEVLALDVADLDSVRRFAEAFKARHASLDLLIHNAAAIMVPQGKTRDGFETHLGTNHLGPFALTGLLLDQLEAAPAARVVSMSSLAHWLTAGLDPDDAGLSRRPYKEMDAYGRSKLAALLFTFELERRLRRTGKRSIAVAAHPGYTATNLDLGNFFMRLATRLFAQKPAVGALPVLLAATGDEVKGGDYYGPGGYKELGGPPKRVDCSADAKDADLARRLWTLSEQLTGLRYL</sequence>
<dbReference type="InterPro" id="IPR002347">
    <property type="entry name" value="SDR_fam"/>
</dbReference>
<feature type="domain" description="Ketoreductase" evidence="3">
    <location>
        <begin position="16"/>
        <end position="181"/>
    </location>
</feature>
<dbReference type="Pfam" id="PF00106">
    <property type="entry name" value="adh_short"/>
    <property type="match status" value="1"/>
</dbReference>
<dbReference type="InterPro" id="IPR057326">
    <property type="entry name" value="KR_dom"/>
</dbReference>
<dbReference type="PANTHER" id="PTHR43157">
    <property type="entry name" value="PHOSPHATIDYLINOSITOL-GLYCAN BIOSYNTHESIS CLASS F PROTEIN-RELATED"/>
    <property type="match status" value="1"/>
</dbReference>
<dbReference type="InParanoid" id="A0A3N0VLC5"/>
<dbReference type="NCBIfam" id="NF004846">
    <property type="entry name" value="PRK06197.1"/>
    <property type="match status" value="1"/>
</dbReference>
<evidence type="ECO:0000256" key="2">
    <source>
        <dbReference type="ARBA" id="ARBA00023002"/>
    </source>
</evidence>
<dbReference type="PANTHER" id="PTHR43157:SF31">
    <property type="entry name" value="PHOSPHATIDYLINOSITOL-GLYCAN BIOSYNTHESIS CLASS F PROTEIN"/>
    <property type="match status" value="1"/>
</dbReference>
<accession>A0A3N0VLC5</accession>
<evidence type="ECO:0000313" key="5">
    <source>
        <dbReference type="Proteomes" id="UP000282106"/>
    </source>
</evidence>
<protein>
    <submittedName>
        <fullName evidence="4">SDR family NAD(P)-dependent oxidoreductase</fullName>
    </submittedName>
</protein>
<keyword evidence="5" id="KW-1185">Reference proteome</keyword>
<name>A0A3N0VLC5_9GAMM</name>
<dbReference type="PRINTS" id="PR00081">
    <property type="entry name" value="GDHRDH"/>
</dbReference>
<dbReference type="AlphaFoldDB" id="A0A3N0VLC5"/>
<dbReference type="EMBL" id="RJVO01000001">
    <property type="protein sequence ID" value="ROH93566.1"/>
    <property type="molecule type" value="Genomic_DNA"/>
</dbReference>
<comment type="similarity">
    <text evidence="1">Belongs to the short-chain dehydrogenases/reductases (SDR) family.</text>
</comment>
<dbReference type="RefSeq" id="WP_123210421.1">
    <property type="nucleotide sequence ID" value="NZ_RJVO01000001.1"/>
</dbReference>
<dbReference type="CDD" id="cd05327">
    <property type="entry name" value="retinol-DH_like_SDR_c_like"/>
    <property type="match status" value="1"/>
</dbReference>
<organism evidence="4 5">
    <name type="scientific">Stagnimonas aquatica</name>
    <dbReference type="NCBI Taxonomy" id="2689987"/>
    <lineage>
        <taxon>Bacteria</taxon>
        <taxon>Pseudomonadati</taxon>
        <taxon>Pseudomonadota</taxon>
        <taxon>Gammaproteobacteria</taxon>
        <taxon>Nevskiales</taxon>
        <taxon>Nevskiaceae</taxon>
        <taxon>Stagnimonas</taxon>
    </lineage>
</organism>
<evidence type="ECO:0000259" key="3">
    <source>
        <dbReference type="SMART" id="SM00822"/>
    </source>
</evidence>
<evidence type="ECO:0000256" key="1">
    <source>
        <dbReference type="ARBA" id="ARBA00006484"/>
    </source>
</evidence>
<dbReference type="SUPFAM" id="SSF51735">
    <property type="entry name" value="NAD(P)-binding Rossmann-fold domains"/>
    <property type="match status" value="1"/>
</dbReference>
<proteinExistence type="inferred from homology"/>
<dbReference type="GO" id="GO:0016491">
    <property type="term" value="F:oxidoreductase activity"/>
    <property type="evidence" value="ECO:0007669"/>
    <property type="project" value="UniProtKB-KW"/>
</dbReference>
<comment type="caution">
    <text evidence="4">The sequence shown here is derived from an EMBL/GenBank/DDBJ whole genome shotgun (WGS) entry which is preliminary data.</text>
</comment>
<dbReference type="SMART" id="SM00822">
    <property type="entry name" value="PKS_KR"/>
    <property type="match status" value="1"/>
</dbReference>
<evidence type="ECO:0000313" key="4">
    <source>
        <dbReference type="EMBL" id="ROH93566.1"/>
    </source>
</evidence>
<keyword evidence="2" id="KW-0560">Oxidoreductase</keyword>